<name>J9B366_WUCBA</name>
<proteinExistence type="predicted"/>
<organism evidence="1 2">
    <name type="scientific">Wuchereria bancrofti</name>
    <dbReference type="NCBI Taxonomy" id="6293"/>
    <lineage>
        <taxon>Eukaryota</taxon>
        <taxon>Metazoa</taxon>
        <taxon>Ecdysozoa</taxon>
        <taxon>Nematoda</taxon>
        <taxon>Chromadorea</taxon>
        <taxon>Rhabditida</taxon>
        <taxon>Spirurina</taxon>
        <taxon>Spiruromorpha</taxon>
        <taxon>Filarioidea</taxon>
        <taxon>Onchocercidae</taxon>
        <taxon>Wuchereria</taxon>
    </lineage>
</organism>
<sequence>LGLELELHLKNDGREEQSAATGIVMACEMSLEVARGWVHEATKTKYDILEWEKLREKGNGSLNGRVWEFPRQEMRN</sequence>
<evidence type="ECO:0000313" key="2">
    <source>
        <dbReference type="Proteomes" id="UP000004810"/>
    </source>
</evidence>
<evidence type="ECO:0000313" key="1">
    <source>
        <dbReference type="EMBL" id="EJW81425.1"/>
    </source>
</evidence>
<comment type="caution">
    <text evidence="1">The sequence shown here is derived from an EMBL/GenBank/DDBJ whole genome shotgun (WGS) entry which is preliminary data.</text>
</comment>
<accession>J9B366</accession>
<protein>
    <submittedName>
        <fullName evidence="1">Uncharacterized protein</fullName>
    </submittedName>
</protein>
<dbReference type="AlphaFoldDB" id="J9B366"/>
<feature type="non-terminal residue" evidence="1">
    <location>
        <position position="1"/>
    </location>
</feature>
<reference evidence="2" key="1">
    <citation type="submission" date="2012-08" db="EMBL/GenBank/DDBJ databases">
        <title>The Genome Sequence of Wuchereria bancrofti.</title>
        <authorList>
            <person name="Nutman T.B."/>
            <person name="Fink D.L."/>
            <person name="Russ C."/>
            <person name="Young S."/>
            <person name="Zeng Q."/>
            <person name="Koehrsen M."/>
            <person name="Alvarado L."/>
            <person name="Berlin A."/>
            <person name="Chapman S.B."/>
            <person name="Chen Z."/>
            <person name="Freedman E."/>
            <person name="Gellesch M."/>
            <person name="Goldberg J."/>
            <person name="Griggs A."/>
            <person name="Gujja S."/>
            <person name="Heilman E.R."/>
            <person name="Heiman D."/>
            <person name="Hepburn T."/>
            <person name="Howarth C."/>
            <person name="Jen D."/>
            <person name="Larson L."/>
            <person name="Lewis B."/>
            <person name="Mehta T."/>
            <person name="Park D."/>
            <person name="Pearson M."/>
            <person name="Roberts A."/>
            <person name="Saif S."/>
            <person name="Shea T."/>
            <person name="Shenoy N."/>
            <person name="Sisk P."/>
            <person name="Stolte C."/>
            <person name="Sykes S."/>
            <person name="Walk T."/>
            <person name="White J."/>
            <person name="Yandava C."/>
            <person name="Haas B."/>
            <person name="Henn M.R."/>
            <person name="Nusbaum C."/>
            <person name="Birren B."/>
        </authorList>
    </citation>
    <scope>NUCLEOTIDE SEQUENCE [LARGE SCALE GENOMIC DNA]</scope>
    <source>
        <strain evidence="2">NA</strain>
    </source>
</reference>
<dbReference type="EMBL" id="ADBV01003653">
    <property type="protein sequence ID" value="EJW81425.1"/>
    <property type="molecule type" value="Genomic_DNA"/>
</dbReference>
<gene>
    <name evidence="1" type="ORF">WUBG_07667</name>
</gene>
<dbReference type="Proteomes" id="UP000004810">
    <property type="component" value="Unassembled WGS sequence"/>
</dbReference>